<evidence type="ECO:0000313" key="3">
    <source>
        <dbReference type="Proteomes" id="UP001432027"/>
    </source>
</evidence>
<evidence type="ECO:0000256" key="1">
    <source>
        <dbReference type="SAM" id="MobiDB-lite"/>
    </source>
</evidence>
<dbReference type="AlphaFoldDB" id="A0AAV5SD39"/>
<proteinExistence type="predicted"/>
<gene>
    <name evidence="2" type="ORF">PENTCL1PPCAC_2525</name>
</gene>
<accession>A0AAV5SD39</accession>
<dbReference type="Proteomes" id="UP001432027">
    <property type="component" value="Unassembled WGS sequence"/>
</dbReference>
<comment type="caution">
    <text evidence="2">The sequence shown here is derived from an EMBL/GenBank/DDBJ whole genome shotgun (WGS) entry which is preliminary data.</text>
</comment>
<feature type="region of interest" description="Disordered" evidence="1">
    <location>
        <begin position="148"/>
        <end position="181"/>
    </location>
</feature>
<sequence>SKIMEGLGKNSRYKGNLKARRTVHHRSGTFNGPDVIAKKQLGSQKTPLSSNSCDPFGVIDFDVSYSLNKQKRWEAVARPGEILESQRDKERLSFISTSVPRTNGRILPIDSLPHNMANLHQCGGGVVRFVTCVNGEVNDRKSKKRAHFKSLLENPGPGPLSREKKQLREEEKNRKRVERSNKRISNENLNVFEEEKIDPEIQYTSMSLYNQRSSEAESIWRSVKTTLFQVDFMLHNSRLFIPFFQKTPIGIPCKRKESFSQKSQTRRDNIQ</sequence>
<feature type="non-terminal residue" evidence="2">
    <location>
        <position position="1"/>
    </location>
</feature>
<feature type="compositionally biased region" description="Basic and acidic residues" evidence="1">
    <location>
        <begin position="161"/>
        <end position="181"/>
    </location>
</feature>
<dbReference type="EMBL" id="BTSX01000001">
    <property type="protein sequence ID" value="GMS80350.1"/>
    <property type="molecule type" value="Genomic_DNA"/>
</dbReference>
<evidence type="ECO:0000313" key="2">
    <source>
        <dbReference type="EMBL" id="GMS80350.1"/>
    </source>
</evidence>
<reference evidence="2" key="1">
    <citation type="submission" date="2023-10" db="EMBL/GenBank/DDBJ databases">
        <title>Genome assembly of Pristionchus species.</title>
        <authorList>
            <person name="Yoshida K."/>
            <person name="Sommer R.J."/>
        </authorList>
    </citation>
    <scope>NUCLEOTIDE SEQUENCE</scope>
    <source>
        <strain evidence="2">RS0144</strain>
    </source>
</reference>
<name>A0AAV5SD39_9BILA</name>
<keyword evidence="3" id="KW-1185">Reference proteome</keyword>
<protein>
    <submittedName>
        <fullName evidence="2">Uncharacterized protein</fullName>
    </submittedName>
</protein>
<organism evidence="2 3">
    <name type="scientific">Pristionchus entomophagus</name>
    <dbReference type="NCBI Taxonomy" id="358040"/>
    <lineage>
        <taxon>Eukaryota</taxon>
        <taxon>Metazoa</taxon>
        <taxon>Ecdysozoa</taxon>
        <taxon>Nematoda</taxon>
        <taxon>Chromadorea</taxon>
        <taxon>Rhabditida</taxon>
        <taxon>Rhabditina</taxon>
        <taxon>Diplogasteromorpha</taxon>
        <taxon>Diplogasteroidea</taxon>
        <taxon>Neodiplogasteridae</taxon>
        <taxon>Pristionchus</taxon>
    </lineage>
</organism>